<comment type="caution">
    <text evidence="6">The sequence shown here is derived from an EMBL/GenBank/DDBJ whole genome shotgun (WGS) entry which is preliminary data.</text>
</comment>
<gene>
    <name evidence="6" type="ORF">QO000_000101</name>
</gene>
<evidence type="ECO:0000256" key="4">
    <source>
        <dbReference type="ARBA" id="ARBA00023136"/>
    </source>
</evidence>
<proteinExistence type="predicted"/>
<feature type="transmembrane region" description="Helical" evidence="5">
    <location>
        <begin position="124"/>
        <end position="154"/>
    </location>
</feature>
<feature type="transmembrane region" description="Helical" evidence="5">
    <location>
        <begin position="36"/>
        <end position="56"/>
    </location>
</feature>
<feature type="transmembrane region" description="Helical" evidence="5">
    <location>
        <begin position="68"/>
        <end position="87"/>
    </location>
</feature>
<keyword evidence="4 5" id="KW-0472">Membrane</keyword>
<dbReference type="Proteomes" id="UP001226720">
    <property type="component" value="Unassembled WGS sequence"/>
</dbReference>
<dbReference type="PANTHER" id="PTHR43847:SF1">
    <property type="entry name" value="BLL3993 PROTEIN"/>
    <property type="match status" value="1"/>
</dbReference>
<keyword evidence="3 5" id="KW-1133">Transmembrane helix</keyword>
<accession>A0ABU0JY97</accession>
<protein>
    <submittedName>
        <fullName evidence="6">Protein-S-isoprenylcysteine O-methyltransferase Ste14</fullName>
    </submittedName>
</protein>
<feature type="transmembrane region" description="Helical" evidence="5">
    <location>
        <begin position="6"/>
        <end position="24"/>
    </location>
</feature>
<dbReference type="InterPro" id="IPR007269">
    <property type="entry name" value="ICMT_MeTrfase"/>
</dbReference>
<name>A0ABU0JY97_9BACL</name>
<evidence type="ECO:0000256" key="1">
    <source>
        <dbReference type="ARBA" id="ARBA00004141"/>
    </source>
</evidence>
<evidence type="ECO:0000313" key="7">
    <source>
        <dbReference type="Proteomes" id="UP001226720"/>
    </source>
</evidence>
<comment type="subcellular location">
    <subcellularLocation>
        <location evidence="1">Membrane</location>
        <topology evidence="1">Multi-pass membrane protein</topology>
    </subcellularLocation>
</comment>
<dbReference type="GeneID" id="301327434"/>
<evidence type="ECO:0000256" key="3">
    <source>
        <dbReference type="ARBA" id="ARBA00022989"/>
    </source>
</evidence>
<reference evidence="6" key="1">
    <citation type="submission" date="2023-07" db="EMBL/GenBank/DDBJ databases">
        <title>Genomic Encyclopedia of Type Strains, Phase IV (KMG-IV): sequencing the most valuable type-strain genomes for metagenomic binning, comparative biology and taxonomic classification.</title>
        <authorList>
            <person name="Goeker M."/>
        </authorList>
    </citation>
    <scope>NUCLEOTIDE SEQUENCE [LARGE SCALE GENOMIC DNA]</scope>
    <source>
        <strain evidence="6">JSM 076093</strain>
    </source>
</reference>
<organism evidence="6 7">
    <name type="scientific">Guptibacillus hwajinpoensis</name>
    <dbReference type="NCBI Taxonomy" id="208199"/>
    <lineage>
        <taxon>Bacteria</taxon>
        <taxon>Bacillati</taxon>
        <taxon>Bacillota</taxon>
        <taxon>Bacilli</taxon>
        <taxon>Bacillales</taxon>
        <taxon>Guptibacillaceae</taxon>
        <taxon>Guptibacillus</taxon>
    </lineage>
</organism>
<sequence length="186" mass="21291">MNFYDIVFVLLTVLWVGEFIFKRGKEITSESSIEKQSFLLILFMIISSIATTIAFSELQLFLFDKNGVTNFMGLLLYGGGIALRYWGIQELGHFFSRNVIVESKLDLVSSGPYRILRHPLYTGLLLSTIGIPIYIGVWGGVIVAVLFITPALLIRIRVEEKMLYQSVGESYLEWGKERYRLVPFIY</sequence>
<dbReference type="EMBL" id="JAUSWM010000001">
    <property type="protein sequence ID" value="MDQ0481148.1"/>
    <property type="molecule type" value="Genomic_DNA"/>
</dbReference>
<evidence type="ECO:0000256" key="2">
    <source>
        <dbReference type="ARBA" id="ARBA00022692"/>
    </source>
</evidence>
<dbReference type="PANTHER" id="PTHR43847">
    <property type="entry name" value="BLL3993 PROTEIN"/>
    <property type="match status" value="1"/>
</dbReference>
<dbReference type="Pfam" id="PF04140">
    <property type="entry name" value="ICMT"/>
    <property type="match status" value="1"/>
</dbReference>
<keyword evidence="2 5" id="KW-0812">Transmembrane</keyword>
<dbReference type="InterPro" id="IPR052527">
    <property type="entry name" value="Metal_cation-efflux_comp"/>
</dbReference>
<evidence type="ECO:0000313" key="6">
    <source>
        <dbReference type="EMBL" id="MDQ0481148.1"/>
    </source>
</evidence>
<dbReference type="Gene3D" id="1.20.120.1630">
    <property type="match status" value="1"/>
</dbReference>
<evidence type="ECO:0000256" key="5">
    <source>
        <dbReference type="SAM" id="Phobius"/>
    </source>
</evidence>
<dbReference type="RefSeq" id="WP_301551876.1">
    <property type="nucleotide sequence ID" value="NZ_JAQRMZ010000005.1"/>
</dbReference>
<keyword evidence="7" id="KW-1185">Reference proteome</keyword>